<reference evidence="3 4" key="1">
    <citation type="submission" date="2016-11" db="EMBL/GenBank/DDBJ databases">
        <authorList>
            <person name="Jaros S."/>
            <person name="Januszkiewicz K."/>
            <person name="Wedrychowicz H."/>
        </authorList>
    </citation>
    <scope>NUCLEOTIDE SEQUENCE [LARGE SCALE GENOMIC DNA]</scope>
    <source>
        <strain evidence="3 4">DSM 21864</strain>
    </source>
</reference>
<dbReference type="Gene3D" id="1.10.8.10">
    <property type="entry name" value="DNA helicase RuvA subunit, C-terminal domain"/>
    <property type="match status" value="1"/>
</dbReference>
<keyword evidence="4" id="KW-1185">Reference proteome</keyword>
<evidence type="ECO:0000313" key="4">
    <source>
        <dbReference type="Proteomes" id="UP000184080"/>
    </source>
</evidence>
<dbReference type="SUPFAM" id="SSF46934">
    <property type="entry name" value="UBA-like"/>
    <property type="match status" value="1"/>
</dbReference>
<evidence type="ECO:0000259" key="2">
    <source>
        <dbReference type="Pfam" id="PF14242"/>
    </source>
</evidence>
<dbReference type="AlphaFoldDB" id="A0A1M6F7Q3"/>
<dbReference type="CDD" id="cd14360">
    <property type="entry name" value="UBA_NAC_like_bac"/>
    <property type="match status" value="1"/>
</dbReference>
<feature type="domain" description="DUF4342" evidence="2">
    <location>
        <begin position="60"/>
        <end position="130"/>
    </location>
</feature>
<protein>
    <recommendedName>
        <fullName evidence="2">DUF4342 domain-containing protein</fullName>
    </recommendedName>
</protein>
<dbReference type="Proteomes" id="UP000184080">
    <property type="component" value="Unassembled WGS sequence"/>
</dbReference>
<dbReference type="STRING" id="1121298.SAMN05444401_1835"/>
<keyword evidence="1" id="KW-1133">Transmembrane helix</keyword>
<sequence>MITIEQIDELRKRLDVSYEEAKEALEACNGDMLEAIIYLEKKHEEKRNSSSEQSKEEHCEDGFSKSLGKFINWCKGVIKKGNSNHIIIQKNDNVILRLSLTIFFLVVVIAPYISIPLMLIALFTGHKFSFQGKDVENTKANSAMDKMSQAAENIKSEIAK</sequence>
<evidence type="ECO:0000313" key="3">
    <source>
        <dbReference type="EMBL" id="SHI93686.1"/>
    </source>
</evidence>
<gene>
    <name evidence="3" type="ORF">SAMN05444401_1835</name>
</gene>
<dbReference type="Pfam" id="PF14242">
    <property type="entry name" value="DUF4342"/>
    <property type="match status" value="1"/>
</dbReference>
<organism evidence="3 4">
    <name type="scientific">Clostridium amylolyticum</name>
    <dbReference type="NCBI Taxonomy" id="1121298"/>
    <lineage>
        <taxon>Bacteria</taxon>
        <taxon>Bacillati</taxon>
        <taxon>Bacillota</taxon>
        <taxon>Clostridia</taxon>
        <taxon>Eubacteriales</taxon>
        <taxon>Clostridiaceae</taxon>
        <taxon>Clostridium</taxon>
    </lineage>
</organism>
<keyword evidence="1" id="KW-0812">Transmembrane</keyword>
<evidence type="ECO:0000256" key="1">
    <source>
        <dbReference type="SAM" id="Phobius"/>
    </source>
</evidence>
<proteinExistence type="predicted"/>
<dbReference type="InterPro" id="IPR025642">
    <property type="entry name" value="DUF4342"/>
</dbReference>
<feature type="transmembrane region" description="Helical" evidence="1">
    <location>
        <begin position="100"/>
        <end position="123"/>
    </location>
</feature>
<dbReference type="RefSeq" id="WP_073005715.1">
    <property type="nucleotide sequence ID" value="NZ_FQZO01000002.1"/>
</dbReference>
<keyword evidence="1" id="KW-0472">Membrane</keyword>
<accession>A0A1M6F7Q3</accession>
<name>A0A1M6F7Q3_9CLOT</name>
<dbReference type="OrthoDB" id="3183239at2"/>
<dbReference type="InterPro" id="IPR009060">
    <property type="entry name" value="UBA-like_sf"/>
</dbReference>
<dbReference type="EMBL" id="FQZO01000002">
    <property type="protein sequence ID" value="SHI93686.1"/>
    <property type="molecule type" value="Genomic_DNA"/>
</dbReference>